<evidence type="ECO:0000256" key="3">
    <source>
        <dbReference type="ARBA" id="ARBA00022475"/>
    </source>
</evidence>
<evidence type="ECO:0000256" key="4">
    <source>
        <dbReference type="ARBA" id="ARBA00022692"/>
    </source>
</evidence>
<evidence type="ECO:0000256" key="2">
    <source>
        <dbReference type="ARBA" id="ARBA00022448"/>
    </source>
</evidence>
<dbReference type="PANTHER" id="PTHR23517">
    <property type="entry name" value="RESISTANCE PROTEIN MDTM, PUTATIVE-RELATED-RELATED"/>
    <property type="match status" value="1"/>
</dbReference>
<keyword evidence="10" id="KW-1185">Reference proteome</keyword>
<keyword evidence="4 7" id="KW-0812">Transmembrane</keyword>
<sequence>MPRSVWLLVIGMAVNVTGSSFLWPLNAIFINQHLGKTLTIAGVVLLLNQAASVAGNLIGGSLFDKLGGYRTIIVGTLFALLASIGLSFWHSWVPYILFLILIGFGSGMIFPAMYALAGSVWKEGGRRAFNAIYVATNLGVALGSALGGMVASFSFELIFIANASLFFVYFLIALIGYRSIEGTKGMSTSVLTHSGKVKSYTKLTALLVVCFGYMLIWIGYVQWQTTIAAYTQEIAISLKQYSLLWTINGALIVLGQPLLSKVVKHFRTLKQQIIVGIFIFIIAFSVASVADAYIGFMTAMVIMTIGEMLIWPAVPTIAQSLAPEGREGFYQGIVNSTATVGRMLGPLVGGLLADQYGMNMLFITLSVLFVLSIFTTLLYDRGLKRVEVPQAKVSA</sequence>
<dbReference type="SUPFAM" id="SSF103473">
    <property type="entry name" value="MFS general substrate transporter"/>
    <property type="match status" value="1"/>
</dbReference>
<accession>A0ABN0WCC1</accession>
<protein>
    <submittedName>
        <fullName evidence="9">MFS transporter</fullName>
    </submittedName>
</protein>
<proteinExistence type="predicted"/>
<evidence type="ECO:0000256" key="6">
    <source>
        <dbReference type="ARBA" id="ARBA00023136"/>
    </source>
</evidence>
<feature type="transmembrane region" description="Helical" evidence="7">
    <location>
        <begin position="203"/>
        <end position="223"/>
    </location>
</feature>
<dbReference type="InterPro" id="IPR020846">
    <property type="entry name" value="MFS_dom"/>
</dbReference>
<dbReference type="EMBL" id="BAAADJ010000023">
    <property type="protein sequence ID" value="GAA0332598.1"/>
    <property type="molecule type" value="Genomic_DNA"/>
</dbReference>
<reference evidence="9 10" key="1">
    <citation type="journal article" date="2019" name="Int. J. Syst. Evol. Microbiol.">
        <title>The Global Catalogue of Microorganisms (GCM) 10K type strain sequencing project: providing services to taxonomists for standard genome sequencing and annotation.</title>
        <authorList>
            <consortium name="The Broad Institute Genomics Platform"/>
            <consortium name="The Broad Institute Genome Sequencing Center for Infectious Disease"/>
            <person name="Wu L."/>
            <person name="Ma J."/>
        </authorList>
    </citation>
    <scope>NUCLEOTIDE SEQUENCE [LARGE SCALE GENOMIC DNA]</scope>
    <source>
        <strain evidence="9 10">JCM 9731</strain>
    </source>
</reference>
<dbReference type="PROSITE" id="PS50850">
    <property type="entry name" value="MFS"/>
    <property type="match status" value="1"/>
</dbReference>
<dbReference type="InterPro" id="IPR022324">
    <property type="entry name" value="Bacilysin_exporter_BacE_put"/>
</dbReference>
<comment type="subcellular location">
    <subcellularLocation>
        <location evidence="1">Cell membrane</location>
        <topology evidence="1">Multi-pass membrane protein</topology>
    </subcellularLocation>
</comment>
<dbReference type="PANTHER" id="PTHR23517:SF10">
    <property type="entry name" value="MAJOR FACILITATOR SUPERFAMILY (MFS) PROFILE DOMAIN-CONTAINING PROTEIN"/>
    <property type="match status" value="1"/>
</dbReference>
<dbReference type="Gene3D" id="1.20.1250.20">
    <property type="entry name" value="MFS general substrate transporter like domains"/>
    <property type="match status" value="2"/>
</dbReference>
<feature type="transmembrane region" description="Helical" evidence="7">
    <location>
        <begin position="71"/>
        <end position="89"/>
    </location>
</feature>
<evidence type="ECO:0000256" key="5">
    <source>
        <dbReference type="ARBA" id="ARBA00022989"/>
    </source>
</evidence>
<evidence type="ECO:0000256" key="7">
    <source>
        <dbReference type="SAM" id="Phobius"/>
    </source>
</evidence>
<evidence type="ECO:0000256" key="1">
    <source>
        <dbReference type="ARBA" id="ARBA00004651"/>
    </source>
</evidence>
<dbReference type="InterPro" id="IPR011701">
    <property type="entry name" value="MFS"/>
</dbReference>
<feature type="transmembrane region" description="Helical" evidence="7">
    <location>
        <begin position="95"/>
        <end position="116"/>
    </location>
</feature>
<feature type="transmembrane region" description="Helical" evidence="7">
    <location>
        <begin position="37"/>
        <end position="59"/>
    </location>
</feature>
<comment type="caution">
    <text evidence="9">The sequence shown here is derived from an EMBL/GenBank/DDBJ whole genome shotgun (WGS) entry which is preliminary data.</text>
</comment>
<keyword evidence="2" id="KW-0813">Transport</keyword>
<feature type="transmembrane region" description="Helical" evidence="7">
    <location>
        <begin position="157"/>
        <end position="177"/>
    </location>
</feature>
<dbReference type="Pfam" id="PF07690">
    <property type="entry name" value="MFS_1"/>
    <property type="match status" value="1"/>
</dbReference>
<dbReference type="Proteomes" id="UP001500782">
    <property type="component" value="Unassembled WGS sequence"/>
</dbReference>
<evidence type="ECO:0000259" key="8">
    <source>
        <dbReference type="PROSITE" id="PS50850"/>
    </source>
</evidence>
<feature type="transmembrane region" description="Helical" evidence="7">
    <location>
        <begin position="128"/>
        <end position="151"/>
    </location>
</feature>
<feature type="domain" description="Major facilitator superfamily (MFS) profile" evidence="8">
    <location>
        <begin position="4"/>
        <end position="384"/>
    </location>
</feature>
<evidence type="ECO:0000313" key="10">
    <source>
        <dbReference type="Proteomes" id="UP001500782"/>
    </source>
</evidence>
<gene>
    <name evidence="9" type="ORF">GCM10008967_24080</name>
</gene>
<keyword evidence="5 7" id="KW-1133">Transmembrane helix</keyword>
<dbReference type="RefSeq" id="WP_343799376.1">
    <property type="nucleotide sequence ID" value="NZ_BAAADJ010000023.1"/>
</dbReference>
<dbReference type="PRINTS" id="PR01988">
    <property type="entry name" value="EXPORTERBACE"/>
</dbReference>
<dbReference type="CDD" id="cd17329">
    <property type="entry name" value="MFS_MdtH_MDR_like"/>
    <property type="match status" value="1"/>
</dbReference>
<feature type="transmembrane region" description="Helical" evidence="7">
    <location>
        <begin position="356"/>
        <end position="379"/>
    </location>
</feature>
<keyword evidence="6 7" id="KW-0472">Membrane</keyword>
<dbReference type="InterPro" id="IPR036259">
    <property type="entry name" value="MFS_trans_sf"/>
</dbReference>
<evidence type="ECO:0000313" key="9">
    <source>
        <dbReference type="EMBL" id="GAA0332598.1"/>
    </source>
</evidence>
<name>A0ABN0WCC1_9BACI</name>
<feature type="transmembrane region" description="Helical" evidence="7">
    <location>
        <begin position="275"/>
        <end position="305"/>
    </location>
</feature>
<feature type="transmembrane region" description="Helical" evidence="7">
    <location>
        <begin position="5"/>
        <end position="25"/>
    </location>
</feature>
<keyword evidence="3" id="KW-1003">Cell membrane</keyword>
<dbReference type="InterPro" id="IPR050171">
    <property type="entry name" value="MFS_Transporters"/>
</dbReference>
<organism evidence="9 10">
    <name type="scientific">Bacillus carboniphilus</name>
    <dbReference type="NCBI Taxonomy" id="86663"/>
    <lineage>
        <taxon>Bacteria</taxon>
        <taxon>Bacillati</taxon>
        <taxon>Bacillota</taxon>
        <taxon>Bacilli</taxon>
        <taxon>Bacillales</taxon>
        <taxon>Bacillaceae</taxon>
        <taxon>Bacillus</taxon>
    </lineage>
</organism>
<feature type="transmembrane region" description="Helical" evidence="7">
    <location>
        <begin position="243"/>
        <end position="263"/>
    </location>
</feature>